<accession>A0A090T4S3</accession>
<dbReference type="InterPro" id="IPR006134">
    <property type="entry name" value="DNA-dir_DNA_pol_B_multi_dom"/>
</dbReference>
<evidence type="ECO:0000259" key="7">
    <source>
        <dbReference type="Pfam" id="PF00136"/>
    </source>
</evidence>
<dbReference type="AlphaFoldDB" id="A0A090T4S3"/>
<dbReference type="InterPro" id="IPR042087">
    <property type="entry name" value="DNA_pol_B_thumb"/>
</dbReference>
<comment type="catalytic activity">
    <reaction evidence="6">
        <text>DNA(n) + a 2'-deoxyribonucleoside 5'-triphosphate = DNA(n+1) + diphosphate</text>
        <dbReference type="Rhea" id="RHEA:22508"/>
        <dbReference type="Rhea" id="RHEA-COMP:17339"/>
        <dbReference type="Rhea" id="RHEA-COMP:17340"/>
        <dbReference type="ChEBI" id="CHEBI:33019"/>
        <dbReference type="ChEBI" id="CHEBI:61560"/>
        <dbReference type="ChEBI" id="CHEBI:173112"/>
        <dbReference type="EC" id="2.7.7.7"/>
    </reaction>
</comment>
<gene>
    <name evidence="8" type="ORF">JCM19240_4481</name>
</gene>
<dbReference type="Pfam" id="PF00136">
    <property type="entry name" value="DNA_pol_B"/>
    <property type="match status" value="1"/>
</dbReference>
<evidence type="ECO:0000256" key="6">
    <source>
        <dbReference type="ARBA" id="ARBA00049244"/>
    </source>
</evidence>
<reference evidence="8 9" key="1">
    <citation type="submission" date="2014-09" db="EMBL/GenBank/DDBJ databases">
        <title>Vibrio maritimus JCM 19240. (C210) whole genome shotgun sequence.</title>
        <authorList>
            <person name="Sawabe T."/>
            <person name="Meirelles P."/>
            <person name="Nakanishi M."/>
            <person name="Sayaka M."/>
            <person name="Hattori M."/>
            <person name="Ohkuma M."/>
        </authorList>
    </citation>
    <scope>NUCLEOTIDE SEQUENCE [LARGE SCALE GENOMIC DNA]</scope>
    <source>
        <strain evidence="8 9">JCM 19240</strain>
    </source>
</reference>
<keyword evidence="4" id="KW-0239">DNA-directed DNA polymerase</keyword>
<protein>
    <recommendedName>
        <fullName evidence="1">DNA-directed DNA polymerase</fullName>
        <ecNumber evidence="1">2.7.7.7</ecNumber>
    </recommendedName>
</protein>
<keyword evidence="2 8" id="KW-0808">Transferase</keyword>
<dbReference type="PANTHER" id="PTHR10322:SF23">
    <property type="entry name" value="DNA POLYMERASE DELTA CATALYTIC SUBUNIT"/>
    <property type="match status" value="1"/>
</dbReference>
<evidence type="ECO:0000256" key="1">
    <source>
        <dbReference type="ARBA" id="ARBA00012417"/>
    </source>
</evidence>
<keyword evidence="9" id="KW-1185">Reference proteome</keyword>
<evidence type="ECO:0000313" key="9">
    <source>
        <dbReference type="Proteomes" id="UP000029224"/>
    </source>
</evidence>
<dbReference type="GO" id="GO:0000166">
    <property type="term" value="F:nucleotide binding"/>
    <property type="evidence" value="ECO:0007669"/>
    <property type="project" value="InterPro"/>
</dbReference>
<evidence type="ECO:0000313" key="8">
    <source>
        <dbReference type="EMBL" id="GAL34931.1"/>
    </source>
</evidence>
<evidence type="ECO:0000256" key="3">
    <source>
        <dbReference type="ARBA" id="ARBA00022695"/>
    </source>
</evidence>
<dbReference type="GO" id="GO:0009432">
    <property type="term" value="P:SOS response"/>
    <property type="evidence" value="ECO:0007669"/>
    <property type="project" value="TreeGrafter"/>
</dbReference>
<dbReference type="GO" id="GO:0045004">
    <property type="term" value="P:DNA replication proofreading"/>
    <property type="evidence" value="ECO:0007669"/>
    <property type="project" value="TreeGrafter"/>
</dbReference>
<dbReference type="SUPFAM" id="SSF56672">
    <property type="entry name" value="DNA/RNA polymerases"/>
    <property type="match status" value="1"/>
</dbReference>
<reference evidence="8 9" key="2">
    <citation type="submission" date="2014-09" db="EMBL/GenBank/DDBJ databases">
        <authorList>
            <consortium name="NBRP consortium"/>
            <person name="Sawabe T."/>
            <person name="Meirelles P."/>
            <person name="Nakanishi M."/>
            <person name="Sayaka M."/>
            <person name="Hattori M."/>
            <person name="Ohkuma M."/>
        </authorList>
    </citation>
    <scope>NUCLEOTIDE SEQUENCE [LARGE SCALE GENOMIC DNA]</scope>
    <source>
        <strain evidence="8 9">JCM 19240</strain>
    </source>
</reference>
<dbReference type="GO" id="GO:0003887">
    <property type="term" value="F:DNA-directed DNA polymerase activity"/>
    <property type="evidence" value="ECO:0007669"/>
    <property type="project" value="UniProtKB-KW"/>
</dbReference>
<dbReference type="InterPro" id="IPR050240">
    <property type="entry name" value="DNA_pol_type-B"/>
</dbReference>
<dbReference type="InterPro" id="IPR023211">
    <property type="entry name" value="DNA_pol_palm_dom_sf"/>
</dbReference>
<organism evidence="8 9">
    <name type="scientific">Vibrio maritimus</name>
    <dbReference type="NCBI Taxonomy" id="990268"/>
    <lineage>
        <taxon>Bacteria</taxon>
        <taxon>Pseudomonadati</taxon>
        <taxon>Pseudomonadota</taxon>
        <taxon>Gammaproteobacteria</taxon>
        <taxon>Vibrionales</taxon>
        <taxon>Vibrionaceae</taxon>
        <taxon>Vibrio</taxon>
    </lineage>
</organism>
<dbReference type="PANTHER" id="PTHR10322">
    <property type="entry name" value="DNA POLYMERASE CATALYTIC SUBUNIT"/>
    <property type="match status" value="1"/>
</dbReference>
<comment type="caution">
    <text evidence="8">The sequence shown here is derived from an EMBL/GenBank/DDBJ whole genome shotgun (WGS) entry which is preliminary data.</text>
</comment>
<dbReference type="Proteomes" id="UP000029224">
    <property type="component" value="Unassembled WGS sequence"/>
</dbReference>
<dbReference type="GO" id="GO:0008296">
    <property type="term" value="F:3'-5'-DNA exonuclease activity"/>
    <property type="evidence" value="ECO:0007669"/>
    <property type="project" value="TreeGrafter"/>
</dbReference>
<feature type="domain" description="DNA-directed DNA polymerase family B multifunctional" evidence="7">
    <location>
        <begin position="18"/>
        <end position="190"/>
    </location>
</feature>
<name>A0A090T4S3_9VIBR</name>
<evidence type="ECO:0000256" key="2">
    <source>
        <dbReference type="ARBA" id="ARBA00022679"/>
    </source>
</evidence>
<keyword evidence="5" id="KW-0238">DNA-binding</keyword>
<dbReference type="EMBL" id="BBMT01000005">
    <property type="protein sequence ID" value="GAL34931.1"/>
    <property type="molecule type" value="Genomic_DNA"/>
</dbReference>
<dbReference type="FunFam" id="1.10.132.60:FF:000008">
    <property type="entry name" value="DNA polymerase"/>
    <property type="match status" value="1"/>
</dbReference>
<sequence length="215" mass="25366">MASINQWWTEHLEQEYNLTSILELEYETHYQRFLMPTIRGSETGSKKRYAGLIGEGNNARLIFKGLESARTDWTALSQEFQQTLYMMVFNHQDPADYVREFVESTLRGERDAQLVYQKRLRRKLHEYQKNVPPQVRAARMADEINQQLGRPLQYQNRGRIEYVITVNGPEPKEYQRSPIDYQHYIDKQLRPVAEAILPFIGMNFDDLSAPQMGLF</sequence>
<dbReference type="Gene3D" id="3.90.1600.10">
    <property type="entry name" value="Palm domain of DNA polymerase"/>
    <property type="match status" value="1"/>
</dbReference>
<proteinExistence type="predicted"/>
<dbReference type="InterPro" id="IPR043502">
    <property type="entry name" value="DNA/RNA_pol_sf"/>
</dbReference>
<evidence type="ECO:0000256" key="4">
    <source>
        <dbReference type="ARBA" id="ARBA00022932"/>
    </source>
</evidence>
<dbReference type="Gene3D" id="1.10.132.60">
    <property type="entry name" value="DNA polymerase family B, C-terminal domain"/>
    <property type="match status" value="1"/>
</dbReference>
<dbReference type="GO" id="GO:0003677">
    <property type="term" value="F:DNA binding"/>
    <property type="evidence" value="ECO:0007669"/>
    <property type="project" value="UniProtKB-KW"/>
</dbReference>
<keyword evidence="3 8" id="KW-0548">Nucleotidyltransferase</keyword>
<evidence type="ECO:0000256" key="5">
    <source>
        <dbReference type="ARBA" id="ARBA00023125"/>
    </source>
</evidence>
<dbReference type="EC" id="2.7.7.7" evidence="1"/>